<dbReference type="RefSeq" id="WP_221005416.1">
    <property type="nucleotide sequence ID" value="NZ_CP081150.1"/>
</dbReference>
<dbReference type="PANTHER" id="PTHR10545">
    <property type="entry name" value="DIAMINE N-ACETYLTRANSFERASE"/>
    <property type="match status" value="1"/>
</dbReference>
<dbReference type="InterPro" id="IPR000182">
    <property type="entry name" value="GNAT_dom"/>
</dbReference>
<protein>
    <submittedName>
        <fullName evidence="4">GNAT family N-acetyltransferase</fullName>
    </submittedName>
</protein>
<dbReference type="EMBL" id="CP081150">
    <property type="protein sequence ID" value="QZA77019.1"/>
    <property type="molecule type" value="Genomic_DNA"/>
</dbReference>
<dbReference type="CDD" id="cd04301">
    <property type="entry name" value="NAT_SF"/>
    <property type="match status" value="1"/>
</dbReference>
<evidence type="ECO:0000256" key="2">
    <source>
        <dbReference type="ARBA" id="ARBA00023315"/>
    </source>
</evidence>
<dbReference type="PROSITE" id="PS51186">
    <property type="entry name" value="GNAT"/>
    <property type="match status" value="1"/>
</dbReference>
<keyword evidence="5" id="KW-1185">Reference proteome</keyword>
<evidence type="ECO:0000313" key="5">
    <source>
        <dbReference type="Proteomes" id="UP000825679"/>
    </source>
</evidence>
<keyword evidence="1" id="KW-0808">Transferase</keyword>
<evidence type="ECO:0000313" key="4">
    <source>
        <dbReference type="EMBL" id="QZA77019.1"/>
    </source>
</evidence>
<sequence length="163" mass="18163">MIIVAANSEHHESLTDLLYELHIFYNEEPTVTRAEVLTHLVENLLAPDSGLHLIVALDSNNTVVGLVALVLMYSLVESSITHRKQCNLKELYVRANYRNLGIGQALLASAANFALANGCGRMDWNVKASNMRGIKFYESLGGELVADRMSFRMSREQLSKIVQ</sequence>
<proteinExistence type="predicted"/>
<dbReference type="SUPFAM" id="SSF55729">
    <property type="entry name" value="Acyl-CoA N-acyltransferases (Nat)"/>
    <property type="match status" value="1"/>
</dbReference>
<dbReference type="InterPro" id="IPR016181">
    <property type="entry name" value="Acyl_CoA_acyltransferase"/>
</dbReference>
<dbReference type="Proteomes" id="UP000825679">
    <property type="component" value="Chromosome"/>
</dbReference>
<keyword evidence="2" id="KW-0012">Acyltransferase</keyword>
<gene>
    <name evidence="4" type="ORF">K4H28_11965</name>
</gene>
<dbReference type="Pfam" id="PF00583">
    <property type="entry name" value="Acetyltransf_1"/>
    <property type="match status" value="1"/>
</dbReference>
<organism evidence="4 5">
    <name type="scientific">Deefgea tanakiae</name>
    <dbReference type="NCBI Taxonomy" id="2865840"/>
    <lineage>
        <taxon>Bacteria</taxon>
        <taxon>Pseudomonadati</taxon>
        <taxon>Pseudomonadota</taxon>
        <taxon>Betaproteobacteria</taxon>
        <taxon>Neisseriales</taxon>
        <taxon>Chitinibacteraceae</taxon>
        <taxon>Deefgea</taxon>
    </lineage>
</organism>
<dbReference type="InterPro" id="IPR051016">
    <property type="entry name" value="Diverse_Substrate_AcTransf"/>
</dbReference>
<name>A0ABX8Z360_9NEIS</name>
<dbReference type="PANTHER" id="PTHR10545:SF29">
    <property type="entry name" value="GH14572P-RELATED"/>
    <property type="match status" value="1"/>
</dbReference>
<evidence type="ECO:0000259" key="3">
    <source>
        <dbReference type="PROSITE" id="PS51186"/>
    </source>
</evidence>
<accession>A0ABX8Z360</accession>
<evidence type="ECO:0000256" key="1">
    <source>
        <dbReference type="ARBA" id="ARBA00022679"/>
    </source>
</evidence>
<dbReference type="Gene3D" id="3.40.630.30">
    <property type="match status" value="1"/>
</dbReference>
<reference evidence="4 5" key="1">
    <citation type="submission" date="2021-08" db="EMBL/GenBank/DDBJ databases">
        <title>complete genome sequencing of Deefgea sp. D25.</title>
        <authorList>
            <person name="Bae J.-W."/>
            <person name="Gim D.-H."/>
        </authorList>
    </citation>
    <scope>NUCLEOTIDE SEQUENCE [LARGE SCALE GENOMIC DNA]</scope>
    <source>
        <strain evidence="4 5">D25</strain>
    </source>
</reference>
<feature type="domain" description="N-acetyltransferase" evidence="3">
    <location>
        <begin position="1"/>
        <end position="163"/>
    </location>
</feature>